<evidence type="ECO:0000256" key="5">
    <source>
        <dbReference type="ARBA" id="ARBA00023163"/>
    </source>
</evidence>
<reference evidence="10 11" key="1">
    <citation type="submission" date="2023-10" db="EMBL/GenBank/DDBJ databases">
        <title>Characteristics and mechanism of a salt-tolerant marine origin heterotrophic nitrifying- aerobic denitrifying bacteria Marinobacter xestospongiae HN1.</title>
        <authorList>
            <person name="Qi R."/>
        </authorList>
    </citation>
    <scope>NUCLEOTIDE SEQUENCE [LARGE SCALE GENOMIC DNA]</scope>
    <source>
        <strain evidence="10 11">HN1</strain>
    </source>
</reference>
<evidence type="ECO:0000259" key="9">
    <source>
        <dbReference type="PROSITE" id="PS51755"/>
    </source>
</evidence>
<proteinExistence type="predicted"/>
<evidence type="ECO:0000313" key="10">
    <source>
        <dbReference type="EMBL" id="MDV2081088.1"/>
    </source>
</evidence>
<dbReference type="InterPro" id="IPR036388">
    <property type="entry name" value="WH-like_DNA-bd_sf"/>
</dbReference>
<dbReference type="InterPro" id="IPR001789">
    <property type="entry name" value="Sig_transdc_resp-reg_receiver"/>
</dbReference>
<evidence type="ECO:0000313" key="11">
    <source>
        <dbReference type="Proteomes" id="UP001269819"/>
    </source>
</evidence>
<dbReference type="RefSeq" id="WP_316975382.1">
    <property type="nucleotide sequence ID" value="NZ_JAWIIJ010000025.1"/>
</dbReference>
<dbReference type="Pfam" id="PF00486">
    <property type="entry name" value="Trans_reg_C"/>
    <property type="match status" value="1"/>
</dbReference>
<dbReference type="Gene3D" id="1.10.10.10">
    <property type="entry name" value="Winged helix-like DNA-binding domain superfamily/Winged helix DNA-binding domain"/>
    <property type="match status" value="1"/>
</dbReference>
<keyword evidence="3" id="KW-0805">Transcription regulation</keyword>
<feature type="domain" description="OmpR/PhoB-type" evidence="9">
    <location>
        <begin position="123"/>
        <end position="220"/>
    </location>
</feature>
<keyword evidence="4 7" id="KW-0238">DNA-binding</keyword>
<protein>
    <submittedName>
        <fullName evidence="10">Response regulator transcription factor</fullName>
    </submittedName>
</protein>
<comment type="caution">
    <text evidence="10">The sequence shown here is derived from an EMBL/GenBank/DDBJ whole genome shotgun (WGS) entry which is preliminary data.</text>
</comment>
<evidence type="ECO:0000256" key="3">
    <source>
        <dbReference type="ARBA" id="ARBA00023015"/>
    </source>
</evidence>
<dbReference type="SUPFAM" id="SSF46894">
    <property type="entry name" value="C-terminal effector domain of the bipartite response regulators"/>
    <property type="match status" value="1"/>
</dbReference>
<name>A0ABU3W3G7_9GAMM</name>
<dbReference type="InterPro" id="IPR016032">
    <property type="entry name" value="Sig_transdc_resp-reg_C-effctor"/>
</dbReference>
<dbReference type="SMART" id="SM00862">
    <property type="entry name" value="Trans_reg_C"/>
    <property type="match status" value="1"/>
</dbReference>
<keyword evidence="1 6" id="KW-0597">Phosphoprotein</keyword>
<evidence type="ECO:0000259" key="8">
    <source>
        <dbReference type="PROSITE" id="PS50110"/>
    </source>
</evidence>
<dbReference type="Pfam" id="PF00072">
    <property type="entry name" value="Response_reg"/>
    <property type="match status" value="1"/>
</dbReference>
<dbReference type="CDD" id="cd17574">
    <property type="entry name" value="REC_OmpR"/>
    <property type="match status" value="1"/>
</dbReference>
<evidence type="ECO:0000256" key="4">
    <source>
        <dbReference type="ARBA" id="ARBA00023125"/>
    </source>
</evidence>
<dbReference type="SMART" id="SM00448">
    <property type="entry name" value="REC"/>
    <property type="match status" value="1"/>
</dbReference>
<dbReference type="EMBL" id="JAWIIJ010000025">
    <property type="protein sequence ID" value="MDV2081088.1"/>
    <property type="molecule type" value="Genomic_DNA"/>
</dbReference>
<dbReference type="PANTHER" id="PTHR48111">
    <property type="entry name" value="REGULATOR OF RPOS"/>
    <property type="match status" value="1"/>
</dbReference>
<dbReference type="Gene3D" id="6.10.250.690">
    <property type="match status" value="1"/>
</dbReference>
<evidence type="ECO:0000256" key="1">
    <source>
        <dbReference type="ARBA" id="ARBA00022553"/>
    </source>
</evidence>
<evidence type="ECO:0000256" key="2">
    <source>
        <dbReference type="ARBA" id="ARBA00023012"/>
    </source>
</evidence>
<dbReference type="PROSITE" id="PS50110">
    <property type="entry name" value="RESPONSE_REGULATORY"/>
    <property type="match status" value="1"/>
</dbReference>
<dbReference type="Gene3D" id="3.40.50.2300">
    <property type="match status" value="1"/>
</dbReference>
<feature type="DNA-binding region" description="OmpR/PhoB-type" evidence="7">
    <location>
        <begin position="123"/>
        <end position="220"/>
    </location>
</feature>
<sequence>MRILIVEDDRDLALAMSEYLELHRIECDFAYNGTSAINLALQGGYDSLILDNMLPRVTGIEVCRQLRAEGVDTPILMLTACDTDADQLEGFGAGLDDYVTKPCAMPLLLARLKALYRRQHPERDCLQIADLTIYPREHRASRGGYPLKLAPTSWRILLLLARRSPAVVSKAEIAQHVWPDDEVEEGTLNVHLHQLRKIVDKPFERPLIQTHVGVGLALTAEAP</sequence>
<dbReference type="Proteomes" id="UP001269819">
    <property type="component" value="Unassembled WGS sequence"/>
</dbReference>
<feature type="modified residue" description="4-aspartylphosphate" evidence="6">
    <location>
        <position position="51"/>
    </location>
</feature>
<dbReference type="InterPro" id="IPR011006">
    <property type="entry name" value="CheY-like_superfamily"/>
</dbReference>
<accession>A0ABU3W3G7</accession>
<dbReference type="PANTHER" id="PTHR48111:SF22">
    <property type="entry name" value="REGULATOR OF RPOS"/>
    <property type="match status" value="1"/>
</dbReference>
<evidence type="ECO:0000256" key="7">
    <source>
        <dbReference type="PROSITE-ProRule" id="PRU01091"/>
    </source>
</evidence>
<feature type="domain" description="Response regulatory" evidence="8">
    <location>
        <begin position="2"/>
        <end position="116"/>
    </location>
</feature>
<dbReference type="InterPro" id="IPR039420">
    <property type="entry name" value="WalR-like"/>
</dbReference>
<keyword evidence="11" id="KW-1185">Reference proteome</keyword>
<dbReference type="InterPro" id="IPR001867">
    <property type="entry name" value="OmpR/PhoB-type_DNA-bd"/>
</dbReference>
<keyword evidence="5" id="KW-0804">Transcription</keyword>
<organism evidence="10 11">
    <name type="scientific">Marinobacter xestospongiae</name>
    <dbReference type="NCBI Taxonomy" id="994319"/>
    <lineage>
        <taxon>Bacteria</taxon>
        <taxon>Pseudomonadati</taxon>
        <taxon>Pseudomonadota</taxon>
        <taxon>Gammaproteobacteria</taxon>
        <taxon>Pseudomonadales</taxon>
        <taxon>Marinobacteraceae</taxon>
        <taxon>Marinobacter</taxon>
    </lineage>
</organism>
<dbReference type="PROSITE" id="PS51755">
    <property type="entry name" value="OMPR_PHOB"/>
    <property type="match status" value="1"/>
</dbReference>
<dbReference type="CDD" id="cd00383">
    <property type="entry name" value="trans_reg_C"/>
    <property type="match status" value="1"/>
</dbReference>
<evidence type="ECO:0000256" key="6">
    <source>
        <dbReference type="PROSITE-ProRule" id="PRU00169"/>
    </source>
</evidence>
<keyword evidence="2" id="KW-0902">Two-component regulatory system</keyword>
<dbReference type="SUPFAM" id="SSF52172">
    <property type="entry name" value="CheY-like"/>
    <property type="match status" value="1"/>
</dbReference>
<gene>
    <name evidence="10" type="ORF">RYS15_20550</name>
</gene>